<dbReference type="PANTHER" id="PTHR15090:SF0">
    <property type="entry name" value="SEQUESTOSOME-1"/>
    <property type="match status" value="1"/>
</dbReference>
<evidence type="ECO:0000313" key="8">
    <source>
        <dbReference type="Proteomes" id="UP001516023"/>
    </source>
</evidence>
<keyword evidence="1" id="KW-0479">Metal-binding</keyword>
<feature type="compositionally biased region" description="Basic and acidic residues" evidence="5">
    <location>
        <begin position="430"/>
        <end position="446"/>
    </location>
</feature>
<feature type="domain" description="ZZ-type" evidence="6">
    <location>
        <begin position="328"/>
        <end position="379"/>
    </location>
</feature>
<evidence type="ECO:0000256" key="4">
    <source>
        <dbReference type="PROSITE-ProRule" id="PRU00228"/>
    </source>
</evidence>
<dbReference type="Pfam" id="PF00569">
    <property type="entry name" value="ZZ"/>
    <property type="match status" value="2"/>
</dbReference>
<protein>
    <recommendedName>
        <fullName evidence="6">ZZ-type domain-containing protein</fullName>
    </recommendedName>
</protein>
<organism evidence="7 8">
    <name type="scientific">Cyclotella cryptica</name>
    <dbReference type="NCBI Taxonomy" id="29204"/>
    <lineage>
        <taxon>Eukaryota</taxon>
        <taxon>Sar</taxon>
        <taxon>Stramenopiles</taxon>
        <taxon>Ochrophyta</taxon>
        <taxon>Bacillariophyta</taxon>
        <taxon>Coscinodiscophyceae</taxon>
        <taxon>Thalassiosirophycidae</taxon>
        <taxon>Stephanodiscales</taxon>
        <taxon>Stephanodiscaceae</taxon>
        <taxon>Cyclotella</taxon>
    </lineage>
</organism>
<dbReference type="InterPro" id="IPR052260">
    <property type="entry name" value="Autophagy_Rcpt_SigReg"/>
</dbReference>
<feature type="region of interest" description="Disordered" evidence="5">
    <location>
        <begin position="271"/>
        <end position="323"/>
    </location>
</feature>
<reference evidence="7 8" key="1">
    <citation type="journal article" date="2020" name="G3 (Bethesda)">
        <title>Improved Reference Genome for Cyclotella cryptica CCMP332, a Model for Cell Wall Morphogenesis, Salinity Adaptation, and Lipid Production in Diatoms (Bacillariophyta).</title>
        <authorList>
            <person name="Roberts W.R."/>
            <person name="Downey K.M."/>
            <person name="Ruck E.C."/>
            <person name="Traller J.C."/>
            <person name="Alverson A.J."/>
        </authorList>
    </citation>
    <scope>NUCLEOTIDE SEQUENCE [LARGE SCALE GENOMIC DNA]</scope>
    <source>
        <strain evidence="7 8">CCMP332</strain>
    </source>
</reference>
<dbReference type="InterPro" id="IPR043145">
    <property type="entry name" value="Znf_ZZ_sf"/>
</dbReference>
<dbReference type="PROSITE" id="PS50135">
    <property type="entry name" value="ZF_ZZ_2"/>
    <property type="match status" value="1"/>
</dbReference>
<dbReference type="InterPro" id="IPR000433">
    <property type="entry name" value="Znf_ZZ"/>
</dbReference>
<feature type="compositionally biased region" description="Basic and acidic residues" evidence="5">
    <location>
        <begin position="486"/>
        <end position="506"/>
    </location>
</feature>
<comment type="caution">
    <text evidence="7">The sequence shown here is derived from an EMBL/GenBank/DDBJ whole genome shotgun (WGS) entry which is preliminary data.</text>
</comment>
<dbReference type="Gene3D" id="3.30.60.90">
    <property type="match status" value="2"/>
</dbReference>
<dbReference type="SUPFAM" id="SSF54277">
    <property type="entry name" value="CAD &amp; PB1 domains"/>
    <property type="match status" value="1"/>
</dbReference>
<keyword evidence="2 4" id="KW-0863">Zinc-finger</keyword>
<evidence type="ECO:0000256" key="3">
    <source>
        <dbReference type="ARBA" id="ARBA00022833"/>
    </source>
</evidence>
<name>A0ABD3QFT2_9STRA</name>
<feature type="region of interest" description="Disordered" evidence="5">
    <location>
        <begin position="418"/>
        <end position="526"/>
    </location>
</feature>
<evidence type="ECO:0000313" key="7">
    <source>
        <dbReference type="EMBL" id="KAL3798656.1"/>
    </source>
</evidence>
<proteinExistence type="predicted"/>
<feature type="compositionally biased region" description="Polar residues" evidence="5">
    <location>
        <begin position="309"/>
        <end position="323"/>
    </location>
</feature>
<dbReference type="SMART" id="SM00291">
    <property type="entry name" value="ZnF_ZZ"/>
    <property type="match status" value="2"/>
</dbReference>
<feature type="compositionally biased region" description="Basic and acidic residues" evidence="5">
    <location>
        <begin position="458"/>
        <end position="469"/>
    </location>
</feature>
<dbReference type="EMBL" id="JABMIG020000044">
    <property type="protein sequence ID" value="KAL3798656.1"/>
    <property type="molecule type" value="Genomic_DNA"/>
</dbReference>
<keyword evidence="3" id="KW-0862">Zinc</keyword>
<gene>
    <name evidence="7" type="ORF">HJC23_004407</name>
</gene>
<feature type="compositionally biased region" description="Low complexity" evidence="5">
    <location>
        <begin position="507"/>
        <end position="517"/>
    </location>
</feature>
<accession>A0ABD3QFT2</accession>
<keyword evidence="8" id="KW-1185">Reference proteome</keyword>
<dbReference type="Gene3D" id="3.10.20.90">
    <property type="entry name" value="Phosphatidylinositol 3-kinase Catalytic Subunit, Chain A, domain 1"/>
    <property type="match status" value="1"/>
</dbReference>
<evidence type="ECO:0000259" key="6">
    <source>
        <dbReference type="PROSITE" id="PS50135"/>
    </source>
</evidence>
<evidence type="ECO:0000256" key="2">
    <source>
        <dbReference type="ARBA" id="ARBA00022771"/>
    </source>
</evidence>
<evidence type="ECO:0000256" key="1">
    <source>
        <dbReference type="ARBA" id="ARBA00022723"/>
    </source>
</evidence>
<dbReference type="AlphaFoldDB" id="A0ABD3QFT2"/>
<dbReference type="SUPFAM" id="SSF57850">
    <property type="entry name" value="RING/U-box"/>
    <property type="match status" value="2"/>
</dbReference>
<dbReference type="PANTHER" id="PTHR15090">
    <property type="entry name" value="SEQUESTOSOME 1-RELATED"/>
    <property type="match status" value="1"/>
</dbReference>
<dbReference type="GO" id="GO:0008270">
    <property type="term" value="F:zinc ion binding"/>
    <property type="evidence" value="ECO:0007669"/>
    <property type="project" value="UniProtKB-KW"/>
</dbReference>
<sequence length="769" mass="83189">MRSLPTKERRTPSLKWFPKPAEVNRIIKEYCVNMSSSQPTNKQASEGVTIGDDFVIHAKHTCDKCYTRPIVGKRYTSGVVADFDLCEKCFKEYDGPEMAFSETLLARDKATKNSFVMKLKIECGVEEAQTRRINVAELWDPSASVLSFNKLMSIASRFAAGGNGVKDTTATFDPKKARVTYIDEDGDKITISSNEELMDSFVQTVKKQPFRPFRVTVSVDDSGTAKSDKDNKIYFSMSNPCKTSAPIGGPHVRARYGGRCGRFRNRDAAVTEAMSSPVDPPIPGHTSNKEVASGLGSDKSSETPKPGETPSTEKSPAESPTSCPSFIHARHTCDGCSKTPIIGTRYHATKIPDFDLCEACYTKYEGEDLDFKQETLDIDCRMQSRWLKRQLARSAKATKGIVDLMKLLEAGAKVAVASQTVEPHSPDAIVSKKEEGEKNKAEEKTVDTQGTSVAEPEGMDRKTTQEEKPVVLGASLPDGDQSIVDAEVKERNTTQDSASDEKRSKADSSASLSSNTKSNDDSFLSDAEGHGSIAEVIGRTLDVCVQAMEEAMTGEFEQIKNIDAVSSAEKDVAAIVSAAVDTYSVASSVVSNVTDILKRMEDSKTSVGGTIASDIPADMPSTVSGATILKSVDDQEAASMGDEVHVEDASVGDDGWSVVDDNKKEEKDEFSGAAEMIGSFLYNSGVMSAAEKGFDENGDSLSSDTSKEPLSPVVLAKWDAELKTLHELGFLDERKNVDVLEHLEAAHVGCDSTDKVTVNGAVDILLGEK</sequence>
<evidence type="ECO:0000256" key="5">
    <source>
        <dbReference type="SAM" id="MobiDB-lite"/>
    </source>
</evidence>
<dbReference type="Proteomes" id="UP001516023">
    <property type="component" value="Unassembled WGS sequence"/>
</dbReference>